<accession>A0ABQ5N595</accession>
<evidence type="ECO:0000313" key="1">
    <source>
        <dbReference type="EMBL" id="GLC30408.1"/>
    </source>
</evidence>
<dbReference type="EMBL" id="BRXR01000001">
    <property type="protein sequence ID" value="GLC30408.1"/>
    <property type="molecule type" value="Genomic_DNA"/>
</dbReference>
<name>A0ABQ5N595_9CLOT</name>
<dbReference type="Proteomes" id="UP001208567">
    <property type="component" value="Unassembled WGS sequence"/>
</dbReference>
<dbReference type="RefSeq" id="WP_264849672.1">
    <property type="nucleotide sequence ID" value="NZ_BRXR01000001.1"/>
</dbReference>
<evidence type="ECO:0000313" key="2">
    <source>
        <dbReference type="Proteomes" id="UP001208567"/>
    </source>
</evidence>
<gene>
    <name evidence="1" type="ORF">bsdE14_18180</name>
</gene>
<sequence>MAKIDILDKIRPYKTVSIIGMDKNVGKTTVLNYILKEARGKLSLGLTSIGRDGEDKDRVTLTKKPKIYVERGTLIATAKQCLFSSDITKEIINSTGIHTPMGEVIIAKALSDGYVELGGPSINAYMQSICAELLDYRVDLVLVDGALSRKTSASPAITEAAILSTGASLGRDINKVVEMTSYTVKLLSIEQELNKDVLSLYENSLRNARVGIIYRGGDIESLDVMTSLEASKEIVQKLNGNVSHVVIRGIVTDSILEDIMNSTDRYKGVTFLVEDGTKLFIKQETLYKFQGQGAIIKAFDGINLKCVTCNPKAPYGYEFDRYKFLEELKKNISLPVYDVVGGEGY</sequence>
<reference evidence="1 2" key="1">
    <citation type="journal article" date="2024" name="Int. J. Syst. Evol. Microbiol.">
        <title>Clostridium omnivorum sp. nov., isolated from anoxic soil under the treatment of reductive soil disinfestation.</title>
        <authorList>
            <person name="Ueki A."/>
            <person name="Tonouchi A."/>
            <person name="Kaku N."/>
            <person name="Honma S."/>
            <person name="Ueki K."/>
        </authorList>
    </citation>
    <scope>NUCLEOTIDE SEQUENCE [LARGE SCALE GENOMIC DNA]</scope>
    <source>
        <strain evidence="1 2">E14</strain>
    </source>
</reference>
<organism evidence="1 2">
    <name type="scientific">Clostridium omnivorum</name>
    <dbReference type="NCBI Taxonomy" id="1604902"/>
    <lineage>
        <taxon>Bacteria</taxon>
        <taxon>Bacillati</taxon>
        <taxon>Bacillota</taxon>
        <taxon>Clostridia</taxon>
        <taxon>Eubacteriales</taxon>
        <taxon>Clostridiaceae</taxon>
        <taxon>Clostridium</taxon>
    </lineage>
</organism>
<dbReference type="InterPro" id="IPR027417">
    <property type="entry name" value="P-loop_NTPase"/>
</dbReference>
<protein>
    <submittedName>
        <fullName evidence="1">Uncharacterized protein</fullName>
    </submittedName>
</protein>
<comment type="caution">
    <text evidence="1">The sequence shown here is derived from an EMBL/GenBank/DDBJ whole genome shotgun (WGS) entry which is preliminary data.</text>
</comment>
<keyword evidence="2" id="KW-1185">Reference proteome</keyword>
<dbReference type="SUPFAM" id="SSF52540">
    <property type="entry name" value="P-loop containing nucleoside triphosphate hydrolases"/>
    <property type="match status" value="1"/>
</dbReference>
<proteinExistence type="predicted"/>